<feature type="compositionally biased region" description="Basic and acidic residues" evidence="1">
    <location>
        <begin position="22"/>
        <end position="37"/>
    </location>
</feature>
<organism evidence="2 3">
    <name type="scientific">Rhodoplanes serenus</name>
    <dbReference type="NCBI Taxonomy" id="200615"/>
    <lineage>
        <taxon>Bacteria</taxon>
        <taxon>Pseudomonadati</taxon>
        <taxon>Pseudomonadota</taxon>
        <taxon>Alphaproteobacteria</taxon>
        <taxon>Hyphomicrobiales</taxon>
        <taxon>Nitrobacteraceae</taxon>
        <taxon>Rhodoplanes</taxon>
    </lineage>
</organism>
<dbReference type="EMBL" id="WNKV01000032">
    <property type="protein sequence ID" value="MTW19388.1"/>
    <property type="molecule type" value="Genomic_DNA"/>
</dbReference>
<accession>A0A9X4XQ70</accession>
<comment type="caution">
    <text evidence="2">The sequence shown here is derived from an EMBL/GenBank/DDBJ whole genome shotgun (WGS) entry which is preliminary data.</text>
</comment>
<feature type="region of interest" description="Disordered" evidence="1">
    <location>
        <begin position="1"/>
        <end position="37"/>
    </location>
</feature>
<dbReference type="RefSeq" id="WP_155481640.1">
    <property type="nucleotide sequence ID" value="NZ_WNKV01000032.1"/>
</dbReference>
<evidence type="ECO:0000256" key="1">
    <source>
        <dbReference type="SAM" id="MobiDB-lite"/>
    </source>
</evidence>
<gene>
    <name evidence="2" type="ORF">GJ689_24670</name>
</gene>
<evidence type="ECO:0000313" key="3">
    <source>
        <dbReference type="Proteomes" id="UP000438991"/>
    </source>
</evidence>
<name>A0A9X4XQ70_9BRAD</name>
<dbReference type="Proteomes" id="UP000438991">
    <property type="component" value="Unassembled WGS sequence"/>
</dbReference>
<sequence length="57" mass="6575">MRRHPSGRPIHRRRVVPLPITREPRDEPLTPGLRRDESAEAIGFHVGLLPDQDDDED</sequence>
<reference evidence="2 3" key="1">
    <citation type="submission" date="2019-11" db="EMBL/GenBank/DDBJ databases">
        <title>Whole-genome sequence of Rhodoplanes serenus DSM 18633, type strain.</title>
        <authorList>
            <person name="Kyndt J.A."/>
            <person name="Meyer T.E."/>
        </authorList>
    </citation>
    <scope>NUCLEOTIDE SEQUENCE [LARGE SCALE GENOMIC DNA]</scope>
    <source>
        <strain evidence="2 3">DSM 18633</strain>
    </source>
</reference>
<proteinExistence type="predicted"/>
<feature type="compositionally biased region" description="Basic residues" evidence="1">
    <location>
        <begin position="1"/>
        <end position="15"/>
    </location>
</feature>
<protein>
    <submittedName>
        <fullName evidence="2">Uncharacterized protein</fullName>
    </submittedName>
</protein>
<dbReference type="AlphaFoldDB" id="A0A9X4XQ70"/>
<evidence type="ECO:0000313" key="2">
    <source>
        <dbReference type="EMBL" id="MTW19388.1"/>
    </source>
</evidence>